<name>A0ABP6BTI7_9MICO</name>
<keyword evidence="4" id="KW-1185">Reference proteome</keyword>
<proteinExistence type="inferred from homology"/>
<dbReference type="InterPro" id="IPR036291">
    <property type="entry name" value="NAD(P)-bd_dom_sf"/>
</dbReference>
<keyword evidence="2" id="KW-0560">Oxidoreductase</keyword>
<evidence type="ECO:0000313" key="3">
    <source>
        <dbReference type="EMBL" id="GAA2586169.1"/>
    </source>
</evidence>
<dbReference type="Gene3D" id="3.40.50.720">
    <property type="entry name" value="NAD(P)-binding Rossmann-like Domain"/>
    <property type="match status" value="1"/>
</dbReference>
<organism evidence="3 4">
    <name type="scientific">Microbacterium binotii</name>
    <dbReference type="NCBI Taxonomy" id="462710"/>
    <lineage>
        <taxon>Bacteria</taxon>
        <taxon>Bacillati</taxon>
        <taxon>Actinomycetota</taxon>
        <taxon>Actinomycetes</taxon>
        <taxon>Micrococcales</taxon>
        <taxon>Microbacteriaceae</taxon>
        <taxon>Microbacterium</taxon>
    </lineage>
</organism>
<sequence length="314" mass="33531">MTRTVPHLDLPDLTGRRALVTGGSDGIGLRIAARLARAGAEIVLPVRNRTKGDAAAARVRADAPRARVTLRDLDLASLASVAALGEKLRAEGAPLHLLINNAGLMSPPSRQLTADGFEAQWGTNHLGHVALVAELLPLLREGRARVVSQISVAAARGRIRWDDLNAERRYDAMASYRQSKIALGLFARELHRQSVALDWGIVSILSHPGVAPTSLLAARPELDRDADTREVRLIRWMSARGLLVGTPESAALPALLAATSPDAVGGRLYSPSGPGRVGGAPGEQRLYRPLRDDAAARRIWTVSQELTGAAFPTD</sequence>
<dbReference type="NCBIfam" id="NF004513">
    <property type="entry name" value="PRK05854.1"/>
    <property type="match status" value="1"/>
</dbReference>
<reference evidence="4" key="1">
    <citation type="journal article" date="2019" name="Int. J. Syst. Evol. Microbiol.">
        <title>The Global Catalogue of Microorganisms (GCM) 10K type strain sequencing project: providing services to taxonomists for standard genome sequencing and annotation.</title>
        <authorList>
            <consortium name="The Broad Institute Genomics Platform"/>
            <consortium name="The Broad Institute Genome Sequencing Center for Infectious Disease"/>
            <person name="Wu L."/>
            <person name="Ma J."/>
        </authorList>
    </citation>
    <scope>NUCLEOTIDE SEQUENCE [LARGE SCALE GENOMIC DNA]</scope>
    <source>
        <strain evidence="4">JCM 16365</strain>
    </source>
</reference>
<evidence type="ECO:0000313" key="4">
    <source>
        <dbReference type="Proteomes" id="UP001500274"/>
    </source>
</evidence>
<dbReference type="RefSeq" id="WP_344230253.1">
    <property type="nucleotide sequence ID" value="NZ_BAAARI010000017.1"/>
</dbReference>
<dbReference type="EMBL" id="BAAARI010000017">
    <property type="protein sequence ID" value="GAA2586169.1"/>
    <property type="molecule type" value="Genomic_DNA"/>
</dbReference>
<dbReference type="InterPro" id="IPR002347">
    <property type="entry name" value="SDR_fam"/>
</dbReference>
<dbReference type="PANTHER" id="PTHR24320:SF148">
    <property type="entry name" value="NAD(P)-BINDING ROSSMANN-FOLD SUPERFAMILY PROTEIN"/>
    <property type="match status" value="1"/>
</dbReference>
<accession>A0ABP6BTI7</accession>
<gene>
    <name evidence="3" type="ORF">GCM10009862_26510</name>
</gene>
<dbReference type="SUPFAM" id="SSF51735">
    <property type="entry name" value="NAD(P)-binding Rossmann-fold domains"/>
    <property type="match status" value="1"/>
</dbReference>
<evidence type="ECO:0000256" key="1">
    <source>
        <dbReference type="ARBA" id="ARBA00006484"/>
    </source>
</evidence>
<comment type="caution">
    <text evidence="3">The sequence shown here is derived from an EMBL/GenBank/DDBJ whole genome shotgun (WGS) entry which is preliminary data.</text>
</comment>
<evidence type="ECO:0000256" key="2">
    <source>
        <dbReference type="ARBA" id="ARBA00023002"/>
    </source>
</evidence>
<dbReference type="PRINTS" id="PR00081">
    <property type="entry name" value="GDHRDH"/>
</dbReference>
<protein>
    <submittedName>
        <fullName evidence="3">SDR family oxidoreductase</fullName>
    </submittedName>
</protein>
<comment type="similarity">
    <text evidence="1">Belongs to the short-chain dehydrogenases/reductases (SDR) family.</text>
</comment>
<dbReference type="Proteomes" id="UP001500274">
    <property type="component" value="Unassembled WGS sequence"/>
</dbReference>
<dbReference type="PANTHER" id="PTHR24320">
    <property type="entry name" value="RETINOL DEHYDROGENASE"/>
    <property type="match status" value="1"/>
</dbReference>
<dbReference type="Pfam" id="PF00106">
    <property type="entry name" value="adh_short"/>
    <property type="match status" value="1"/>
</dbReference>